<protein>
    <recommendedName>
        <fullName evidence="6">PIN domain-containing protein</fullName>
    </recommendedName>
</protein>
<evidence type="ECO:0000256" key="5">
    <source>
        <dbReference type="ARBA" id="ARBA00022842"/>
    </source>
</evidence>
<proteinExistence type="inferred from homology"/>
<organism evidence="7">
    <name type="scientific">marine sediment metagenome</name>
    <dbReference type="NCBI Taxonomy" id="412755"/>
    <lineage>
        <taxon>unclassified sequences</taxon>
        <taxon>metagenomes</taxon>
        <taxon>ecological metagenomes</taxon>
    </lineage>
</organism>
<dbReference type="InterPro" id="IPR002716">
    <property type="entry name" value="PIN_dom"/>
</dbReference>
<keyword evidence="1" id="KW-1277">Toxin-antitoxin system</keyword>
<dbReference type="GO" id="GO:0046872">
    <property type="term" value="F:metal ion binding"/>
    <property type="evidence" value="ECO:0007669"/>
    <property type="project" value="UniProtKB-KW"/>
</dbReference>
<sequence length="130" mass="14530">MILVDTSAWIDFFQGIRTSWTKDVAHAARLEDVVVGDLILVELLQGVRQESGRRQMIEALSQYRRENLCGFAIAEAAAANYRLLRSRGIAVRGTIDVVIATWCLENDAAIIHNDRDLAAMEGLLGLRAYR</sequence>
<keyword evidence="4" id="KW-0378">Hydrolase</keyword>
<evidence type="ECO:0000256" key="4">
    <source>
        <dbReference type="ARBA" id="ARBA00022801"/>
    </source>
</evidence>
<dbReference type="SUPFAM" id="SSF88723">
    <property type="entry name" value="PIN domain-like"/>
    <property type="match status" value="1"/>
</dbReference>
<evidence type="ECO:0000313" key="7">
    <source>
        <dbReference type="EMBL" id="KKN97424.1"/>
    </source>
</evidence>
<dbReference type="GO" id="GO:0016787">
    <property type="term" value="F:hydrolase activity"/>
    <property type="evidence" value="ECO:0007669"/>
    <property type="project" value="UniProtKB-KW"/>
</dbReference>
<evidence type="ECO:0000256" key="1">
    <source>
        <dbReference type="ARBA" id="ARBA00022649"/>
    </source>
</evidence>
<dbReference type="InterPro" id="IPR029060">
    <property type="entry name" value="PIN-like_dom_sf"/>
</dbReference>
<evidence type="ECO:0000259" key="6">
    <source>
        <dbReference type="Pfam" id="PF01850"/>
    </source>
</evidence>
<dbReference type="InterPro" id="IPR051749">
    <property type="entry name" value="PINc/VapC_TA_RNase"/>
</dbReference>
<evidence type="ECO:0000256" key="3">
    <source>
        <dbReference type="ARBA" id="ARBA00022723"/>
    </source>
</evidence>
<dbReference type="AlphaFoldDB" id="A0A0F9V098"/>
<feature type="domain" description="PIN" evidence="6">
    <location>
        <begin position="2"/>
        <end position="121"/>
    </location>
</feature>
<dbReference type="PANTHER" id="PTHR42740:SF1">
    <property type="entry name" value="RIBONUCLEASE VAPC3"/>
    <property type="match status" value="1"/>
</dbReference>
<dbReference type="EMBL" id="LAZR01000058">
    <property type="protein sequence ID" value="KKN97424.1"/>
    <property type="molecule type" value="Genomic_DNA"/>
</dbReference>
<comment type="caution">
    <text evidence="7">The sequence shown here is derived from an EMBL/GenBank/DDBJ whole genome shotgun (WGS) entry which is preliminary data.</text>
</comment>
<keyword evidence="2" id="KW-0540">Nuclease</keyword>
<keyword evidence="5" id="KW-0460">Magnesium</keyword>
<evidence type="ECO:0000256" key="2">
    <source>
        <dbReference type="ARBA" id="ARBA00022722"/>
    </source>
</evidence>
<name>A0A0F9V098_9ZZZZ</name>
<reference evidence="7" key="1">
    <citation type="journal article" date="2015" name="Nature">
        <title>Complex archaea that bridge the gap between prokaryotes and eukaryotes.</title>
        <authorList>
            <person name="Spang A."/>
            <person name="Saw J.H."/>
            <person name="Jorgensen S.L."/>
            <person name="Zaremba-Niedzwiedzka K."/>
            <person name="Martijn J."/>
            <person name="Lind A.E."/>
            <person name="van Eijk R."/>
            <person name="Schleper C."/>
            <person name="Guy L."/>
            <person name="Ettema T.J."/>
        </authorList>
    </citation>
    <scope>NUCLEOTIDE SEQUENCE</scope>
</reference>
<accession>A0A0F9V098</accession>
<gene>
    <name evidence="7" type="ORF">LCGC14_0158430</name>
</gene>
<dbReference type="GO" id="GO:0004540">
    <property type="term" value="F:RNA nuclease activity"/>
    <property type="evidence" value="ECO:0007669"/>
    <property type="project" value="InterPro"/>
</dbReference>
<dbReference type="Pfam" id="PF01850">
    <property type="entry name" value="PIN"/>
    <property type="match status" value="1"/>
</dbReference>
<dbReference type="PANTHER" id="PTHR42740">
    <property type="entry name" value="RIBONUCLEASE VAPC3"/>
    <property type="match status" value="1"/>
</dbReference>
<dbReference type="Gene3D" id="3.40.50.1010">
    <property type="entry name" value="5'-nuclease"/>
    <property type="match status" value="1"/>
</dbReference>
<dbReference type="HAMAP" id="MF_00265">
    <property type="entry name" value="VapC_Nob1"/>
    <property type="match status" value="1"/>
</dbReference>
<dbReference type="InterPro" id="IPR022907">
    <property type="entry name" value="VapC_family"/>
</dbReference>
<keyword evidence="3" id="KW-0479">Metal-binding</keyword>